<feature type="transmembrane region" description="Helical" evidence="4">
    <location>
        <begin position="70"/>
        <end position="92"/>
    </location>
</feature>
<keyword evidence="4" id="KW-0472">Membrane</keyword>
<evidence type="ECO:0000256" key="2">
    <source>
        <dbReference type="ARBA" id="ARBA00022723"/>
    </source>
</evidence>
<dbReference type="PANTHER" id="PTHR24305">
    <property type="entry name" value="CYTOCHROME P450"/>
    <property type="match status" value="1"/>
</dbReference>
<proteinExistence type="predicted"/>
<dbReference type="PANTHER" id="PTHR24305:SF199">
    <property type="entry name" value="P450, PUTATIVE (EUROFUNG)-RELATED"/>
    <property type="match status" value="1"/>
</dbReference>
<evidence type="ECO:0000313" key="5">
    <source>
        <dbReference type="EMBL" id="KAL2288750.1"/>
    </source>
</evidence>
<evidence type="ECO:0000313" key="6">
    <source>
        <dbReference type="Proteomes" id="UP001600888"/>
    </source>
</evidence>
<dbReference type="Pfam" id="PF00067">
    <property type="entry name" value="p450"/>
    <property type="match status" value="1"/>
</dbReference>
<comment type="caution">
    <text evidence="5">The sequence shown here is derived from an EMBL/GenBank/DDBJ whole genome shotgun (WGS) entry which is preliminary data.</text>
</comment>
<dbReference type="InterPro" id="IPR036396">
    <property type="entry name" value="Cyt_P450_sf"/>
</dbReference>
<dbReference type="Gene3D" id="1.10.630.10">
    <property type="entry name" value="Cytochrome P450"/>
    <property type="match status" value="1"/>
</dbReference>
<dbReference type="InterPro" id="IPR002401">
    <property type="entry name" value="Cyt_P450_E_grp-I"/>
</dbReference>
<evidence type="ECO:0000256" key="1">
    <source>
        <dbReference type="ARBA" id="ARBA00022617"/>
    </source>
</evidence>
<keyword evidence="6" id="KW-1185">Reference proteome</keyword>
<keyword evidence="2" id="KW-0479">Metal-binding</keyword>
<evidence type="ECO:0008006" key="7">
    <source>
        <dbReference type="Google" id="ProtNLM"/>
    </source>
</evidence>
<dbReference type="SUPFAM" id="SSF48264">
    <property type="entry name" value="Cytochrome P450"/>
    <property type="match status" value="1"/>
</dbReference>
<dbReference type="PRINTS" id="PR00385">
    <property type="entry name" value="P450"/>
</dbReference>
<keyword evidence="4" id="KW-1133">Transmembrane helix</keyword>
<keyword evidence="1" id="KW-0349">Heme</keyword>
<dbReference type="EMBL" id="JBAWTH010000015">
    <property type="protein sequence ID" value="KAL2288750.1"/>
    <property type="molecule type" value="Genomic_DNA"/>
</dbReference>
<accession>A0ABR4F226</accession>
<dbReference type="InterPro" id="IPR050121">
    <property type="entry name" value="Cytochrome_P450_monoxygenase"/>
</dbReference>
<dbReference type="InterPro" id="IPR001128">
    <property type="entry name" value="Cyt_P450"/>
</dbReference>
<keyword evidence="3" id="KW-0408">Iron</keyword>
<name>A0ABR4F226_9PEZI</name>
<sequence length="555" mass="62014">MHSILVPSSSSAGLYLTRDANIFYHSLHTLLAKPLEDYASLRRLVRDSDSIALGHARGYLLQSTMFGFSIWWTPLVALLAVVLARYAYLIWFHPLSKYPGPKLAACTELWYAKSWTGGKWHVRINNAHRKYGDIIRIAPNELSFASVQAFKDIYGPPSKTRKLFTKSDLFYDTGIQSIVFEMDPDEHAKQYKLFAPSFRASAVRSQEHVVQEHVDLFVSQLKSRGEAGIDATAWFEWLAFDIIGQLAFGESFGAVSRAEPHYWISLLHGATYGSSVGLLAKRIAILGPILRWAPRFSQGAANAIKAMEQHAALTLEKTRSRVKMGNEHGVEDFLAPAIGRLSEEQLAHQGFIFLTAGAETSATALAAAVWYLSRPAHAHCLARLQDEVRNGFARYEDITGDAVAHLPYLNAVLEETMRLMPPSPVGPPRVSPGETVDGVYVPKGVYVSADIWSFTRDPRNVEGPAGPDVFEPSRWVDPGRGRPYSAPFIIGPRMCIGVNLAWLEMRVTLAKMVYAFDWALKDEAEGDDWLERCQLLQLWKKPKLMVRVTPKSKVT</sequence>
<dbReference type="CDD" id="cd11058">
    <property type="entry name" value="CYP60B-like"/>
    <property type="match status" value="1"/>
</dbReference>
<evidence type="ECO:0000256" key="3">
    <source>
        <dbReference type="ARBA" id="ARBA00023004"/>
    </source>
</evidence>
<keyword evidence="4" id="KW-0812">Transmembrane</keyword>
<dbReference type="PRINTS" id="PR00463">
    <property type="entry name" value="EP450I"/>
</dbReference>
<evidence type="ECO:0000256" key="4">
    <source>
        <dbReference type="SAM" id="Phobius"/>
    </source>
</evidence>
<reference evidence="5 6" key="1">
    <citation type="submission" date="2024-03" db="EMBL/GenBank/DDBJ databases">
        <title>A high-quality draft genome sequence of Diaporthe vaccinii, a causative agent of upright dieback and viscid rot disease in cranberry plants.</title>
        <authorList>
            <person name="Sarrasin M."/>
            <person name="Lang B.F."/>
            <person name="Burger G."/>
        </authorList>
    </citation>
    <scope>NUCLEOTIDE SEQUENCE [LARGE SCALE GENOMIC DNA]</scope>
    <source>
        <strain evidence="5 6">IS7</strain>
    </source>
</reference>
<gene>
    <name evidence="5" type="ORF">FJTKL_03418</name>
</gene>
<protein>
    <recommendedName>
        <fullName evidence="7">Isotrichodermin C-15 hydroxylase</fullName>
    </recommendedName>
</protein>
<dbReference type="Proteomes" id="UP001600888">
    <property type="component" value="Unassembled WGS sequence"/>
</dbReference>
<organism evidence="5 6">
    <name type="scientific">Diaporthe vaccinii</name>
    <dbReference type="NCBI Taxonomy" id="105482"/>
    <lineage>
        <taxon>Eukaryota</taxon>
        <taxon>Fungi</taxon>
        <taxon>Dikarya</taxon>
        <taxon>Ascomycota</taxon>
        <taxon>Pezizomycotina</taxon>
        <taxon>Sordariomycetes</taxon>
        <taxon>Sordariomycetidae</taxon>
        <taxon>Diaporthales</taxon>
        <taxon>Diaporthaceae</taxon>
        <taxon>Diaporthe</taxon>
        <taxon>Diaporthe eres species complex</taxon>
    </lineage>
</organism>